<dbReference type="AlphaFoldDB" id="A0A8J3FUZ4"/>
<dbReference type="Proteomes" id="UP000637578">
    <property type="component" value="Unassembled WGS sequence"/>
</dbReference>
<protein>
    <recommendedName>
        <fullName evidence="1">DUF4097 domain-containing protein</fullName>
    </recommendedName>
</protein>
<comment type="caution">
    <text evidence="2">The sequence shown here is derived from an EMBL/GenBank/DDBJ whole genome shotgun (WGS) entry which is preliminary data.</text>
</comment>
<dbReference type="EMBL" id="BMMK01000006">
    <property type="protein sequence ID" value="GGM47510.1"/>
    <property type="molecule type" value="Genomic_DNA"/>
</dbReference>
<evidence type="ECO:0000313" key="2">
    <source>
        <dbReference type="EMBL" id="GGM47510.1"/>
    </source>
</evidence>
<feature type="domain" description="DUF4097" evidence="1">
    <location>
        <begin position="98"/>
        <end position="269"/>
    </location>
</feature>
<dbReference type="InterPro" id="IPR025164">
    <property type="entry name" value="Toastrack_DUF4097"/>
</dbReference>
<organism evidence="2 3">
    <name type="scientific">Longimycelium tulufanense</name>
    <dbReference type="NCBI Taxonomy" id="907463"/>
    <lineage>
        <taxon>Bacteria</taxon>
        <taxon>Bacillati</taxon>
        <taxon>Actinomycetota</taxon>
        <taxon>Actinomycetes</taxon>
        <taxon>Pseudonocardiales</taxon>
        <taxon>Pseudonocardiaceae</taxon>
        <taxon>Longimycelium</taxon>
    </lineage>
</organism>
<accession>A0A8J3FUZ4</accession>
<reference evidence="2" key="1">
    <citation type="journal article" date="2014" name="Int. J. Syst. Evol. Microbiol.">
        <title>Complete genome sequence of Corynebacterium casei LMG S-19264T (=DSM 44701T), isolated from a smear-ripened cheese.</title>
        <authorList>
            <consortium name="US DOE Joint Genome Institute (JGI-PGF)"/>
            <person name="Walter F."/>
            <person name="Albersmeier A."/>
            <person name="Kalinowski J."/>
            <person name="Ruckert C."/>
        </authorList>
    </citation>
    <scope>NUCLEOTIDE SEQUENCE</scope>
    <source>
        <strain evidence="2">CGMCC 4.5737</strain>
    </source>
</reference>
<evidence type="ECO:0000313" key="3">
    <source>
        <dbReference type="Proteomes" id="UP000637578"/>
    </source>
</evidence>
<name>A0A8J3FUZ4_9PSEU</name>
<sequence>MRRVALLLGGLVLASFALGGCDVVEYRKLADDSTVLEWVTKVRIEGGAGGIDLRVGERTSVHRTVSYIDIRPPVLHRVENETLVLPTTCGPHCSVRYTVTVPAGTSVGGYLGAGDLTLAGAAAVDVEVGAGDVVIRDVTGPVNVELRSGNVTVERAGGNVGVRASSGHVELVDVTGQSNVELHSGDVSGRGLRGVTRVRGSSGDITLHLAEPRSVRAETMSGDVRLTVPRGPYRVVTKTFGGSETMGLQADPRAENTLEVRTASGNIVINTA</sequence>
<reference evidence="2" key="2">
    <citation type="submission" date="2020-09" db="EMBL/GenBank/DDBJ databases">
        <authorList>
            <person name="Sun Q."/>
            <person name="Zhou Y."/>
        </authorList>
    </citation>
    <scope>NUCLEOTIDE SEQUENCE</scope>
    <source>
        <strain evidence="2">CGMCC 4.5737</strain>
    </source>
</reference>
<proteinExistence type="predicted"/>
<dbReference type="Pfam" id="PF13349">
    <property type="entry name" value="DUF4097"/>
    <property type="match status" value="1"/>
</dbReference>
<keyword evidence="3" id="KW-1185">Reference proteome</keyword>
<dbReference type="PROSITE" id="PS51257">
    <property type="entry name" value="PROKAR_LIPOPROTEIN"/>
    <property type="match status" value="1"/>
</dbReference>
<evidence type="ECO:0000259" key="1">
    <source>
        <dbReference type="Pfam" id="PF13349"/>
    </source>
</evidence>
<dbReference type="RefSeq" id="WP_189055894.1">
    <property type="nucleotide sequence ID" value="NZ_BMMK01000006.1"/>
</dbReference>
<gene>
    <name evidence="2" type="ORF">GCM10012275_18260</name>
</gene>